<evidence type="ECO:0000256" key="11">
    <source>
        <dbReference type="SAM" id="SignalP"/>
    </source>
</evidence>
<reference evidence="13" key="1">
    <citation type="submission" date="2006-05" db="EMBL/GenBank/DDBJ databases">
        <title>Annotation of the draft genome assembly of Desulfuromonas acetoxidans DSM 684.</title>
        <authorList>
            <consortium name="US DOE Joint Genome Institute (JGI-ORNL)"/>
            <person name="Larimer F."/>
            <person name="Land M."/>
            <person name="Hauser L."/>
        </authorList>
    </citation>
    <scope>NUCLEOTIDE SEQUENCE [LARGE SCALE GENOMIC DNA]</scope>
    <source>
        <strain evidence="13">DSM 684</strain>
    </source>
</reference>
<dbReference type="Proteomes" id="UP000005695">
    <property type="component" value="Unassembled WGS sequence"/>
</dbReference>
<comment type="subcellular location">
    <subcellularLocation>
        <location evidence="1">Cell outer membrane</location>
        <topology evidence="1">Multi-pass membrane protein</topology>
    </subcellularLocation>
</comment>
<evidence type="ECO:0000256" key="8">
    <source>
        <dbReference type="ARBA" id="ARBA00023114"/>
    </source>
</evidence>
<dbReference type="Gene3D" id="2.40.160.10">
    <property type="entry name" value="Porin"/>
    <property type="match status" value="1"/>
</dbReference>
<organism evidence="13 14">
    <name type="scientific">Desulfuromonas acetoxidans (strain DSM 684 / 11070)</name>
    <dbReference type="NCBI Taxonomy" id="281689"/>
    <lineage>
        <taxon>Bacteria</taxon>
        <taxon>Pseudomonadati</taxon>
        <taxon>Thermodesulfobacteriota</taxon>
        <taxon>Desulfuromonadia</taxon>
        <taxon>Desulfuromonadales</taxon>
        <taxon>Desulfuromonadaceae</taxon>
        <taxon>Desulfuromonas</taxon>
    </lineage>
</organism>
<feature type="domain" description="Porin" evidence="12">
    <location>
        <begin position="15"/>
        <end position="364"/>
    </location>
</feature>
<keyword evidence="9" id="KW-0472">Membrane</keyword>
<dbReference type="EMBL" id="AAEW02000005">
    <property type="protein sequence ID" value="EAT16414.1"/>
    <property type="molecule type" value="Genomic_DNA"/>
</dbReference>
<dbReference type="PANTHER" id="PTHR34501:SF9">
    <property type="entry name" value="MAJOR OUTER MEMBRANE PROTEIN P.IA"/>
    <property type="match status" value="1"/>
</dbReference>
<keyword evidence="7" id="KW-0406">Ion transport</keyword>
<dbReference type="InterPro" id="IPR050298">
    <property type="entry name" value="Gram-neg_bact_OMP"/>
</dbReference>
<evidence type="ECO:0000313" key="14">
    <source>
        <dbReference type="Proteomes" id="UP000005695"/>
    </source>
</evidence>
<keyword evidence="5" id="KW-0812">Transmembrane</keyword>
<evidence type="ECO:0000256" key="6">
    <source>
        <dbReference type="ARBA" id="ARBA00022729"/>
    </source>
</evidence>
<accession>Q1K1H4</accession>
<dbReference type="GO" id="GO:0006811">
    <property type="term" value="P:monoatomic ion transport"/>
    <property type="evidence" value="ECO:0007669"/>
    <property type="project" value="UniProtKB-KW"/>
</dbReference>
<dbReference type="OrthoDB" id="8735103at2"/>
<reference evidence="13" key="2">
    <citation type="submission" date="2006-05" db="EMBL/GenBank/DDBJ databases">
        <title>Sequencing of the draft genome and assembly of Desulfuromonas acetoxidans DSM 684.</title>
        <authorList>
            <consortium name="US DOE Joint Genome Institute (JGI-PGF)"/>
            <person name="Copeland A."/>
            <person name="Lucas S."/>
            <person name="Lapidus A."/>
            <person name="Barry K."/>
            <person name="Detter J.C."/>
            <person name="Glavina del Rio T."/>
            <person name="Hammon N."/>
            <person name="Israni S."/>
            <person name="Dalin E."/>
            <person name="Tice H."/>
            <person name="Bruce D."/>
            <person name="Pitluck S."/>
            <person name="Richardson P."/>
        </authorList>
    </citation>
    <scope>NUCLEOTIDE SEQUENCE [LARGE SCALE GENOMIC DNA]</scope>
    <source>
        <strain evidence="13">DSM 684</strain>
    </source>
</reference>
<proteinExistence type="predicted"/>
<dbReference type="PANTHER" id="PTHR34501">
    <property type="entry name" value="PROTEIN YDDL-RELATED"/>
    <property type="match status" value="1"/>
</dbReference>
<dbReference type="SUPFAM" id="SSF56935">
    <property type="entry name" value="Porins"/>
    <property type="match status" value="1"/>
</dbReference>
<comment type="caution">
    <text evidence="13">The sequence shown here is derived from an EMBL/GenBank/DDBJ whole genome shotgun (WGS) entry which is preliminary data.</text>
</comment>
<evidence type="ECO:0000256" key="1">
    <source>
        <dbReference type="ARBA" id="ARBA00004571"/>
    </source>
</evidence>
<sequence>MRKLFWGVVCGAAIFMLSGQAAFAALTLYEADATTFSVDGSFNTFYVHSDSDKNAAMEAIAGSDREQSRVKMGFLPNWIGFNFSKQIGDLKLGGRASFWVTINDSDNNVTESGIDTRQFYGTIDGSWGQVLIGKDFTIFNRSNIFLDEILLGYGNVSDAMGLIDGNGVSFGNIGTGYTYPFPSAQITYRSPEVAGFKLTIGVVDPSRTAAGGEEHAPRFEGELTYNYTYKQGGITAWTGFLTQSSENEDNEIDTNGVSYGIRASFSGLALHASGYQASGLGFELGAGADTTLGLPVVDANGDELDSEGYLLQAAYTLGAFRFVGSYGESELDGDVGVEDWENETKTGAIFYTVNEGLKLVGEYNINEISIGNAEEETKTIALGAIVSF</sequence>
<evidence type="ECO:0000256" key="2">
    <source>
        <dbReference type="ARBA" id="ARBA00011233"/>
    </source>
</evidence>
<evidence type="ECO:0000259" key="12">
    <source>
        <dbReference type="Pfam" id="PF13609"/>
    </source>
</evidence>
<comment type="subunit">
    <text evidence="2">Homotrimer.</text>
</comment>
<evidence type="ECO:0000313" key="13">
    <source>
        <dbReference type="EMBL" id="EAT16414.1"/>
    </source>
</evidence>
<dbReference type="GO" id="GO:0015288">
    <property type="term" value="F:porin activity"/>
    <property type="evidence" value="ECO:0007669"/>
    <property type="project" value="UniProtKB-KW"/>
</dbReference>
<protein>
    <recommendedName>
        <fullName evidence="12">Porin domain-containing protein</fullName>
    </recommendedName>
</protein>
<evidence type="ECO:0000256" key="3">
    <source>
        <dbReference type="ARBA" id="ARBA00022448"/>
    </source>
</evidence>
<keyword evidence="14" id="KW-1185">Reference proteome</keyword>
<dbReference type="AlphaFoldDB" id="Q1K1H4"/>
<dbReference type="GO" id="GO:0009279">
    <property type="term" value="C:cell outer membrane"/>
    <property type="evidence" value="ECO:0007669"/>
    <property type="project" value="UniProtKB-SubCell"/>
</dbReference>
<keyword evidence="3" id="KW-0813">Transport</keyword>
<evidence type="ECO:0000256" key="10">
    <source>
        <dbReference type="ARBA" id="ARBA00023237"/>
    </source>
</evidence>
<feature type="signal peptide" evidence="11">
    <location>
        <begin position="1"/>
        <end position="24"/>
    </location>
</feature>
<keyword evidence="4" id="KW-1134">Transmembrane beta strand</keyword>
<dbReference type="Pfam" id="PF13609">
    <property type="entry name" value="Porin_4"/>
    <property type="match status" value="1"/>
</dbReference>
<name>Q1K1H4_DESA6</name>
<evidence type="ECO:0000256" key="4">
    <source>
        <dbReference type="ARBA" id="ARBA00022452"/>
    </source>
</evidence>
<dbReference type="GO" id="GO:0046930">
    <property type="term" value="C:pore complex"/>
    <property type="evidence" value="ECO:0007669"/>
    <property type="project" value="UniProtKB-KW"/>
</dbReference>
<evidence type="ECO:0000256" key="7">
    <source>
        <dbReference type="ARBA" id="ARBA00023065"/>
    </source>
</evidence>
<gene>
    <name evidence="13" type="ORF">Dace_1878</name>
</gene>
<keyword evidence="10" id="KW-0998">Cell outer membrane</keyword>
<dbReference type="RefSeq" id="WP_005999058.1">
    <property type="nucleotide sequence ID" value="NZ_AAEW02000005.1"/>
</dbReference>
<dbReference type="InterPro" id="IPR023614">
    <property type="entry name" value="Porin_dom_sf"/>
</dbReference>
<keyword evidence="8" id="KW-0626">Porin</keyword>
<dbReference type="InterPro" id="IPR033900">
    <property type="entry name" value="Gram_neg_porin_domain"/>
</dbReference>
<feature type="chain" id="PRO_5004192395" description="Porin domain-containing protein" evidence="11">
    <location>
        <begin position="25"/>
        <end position="388"/>
    </location>
</feature>
<evidence type="ECO:0000256" key="5">
    <source>
        <dbReference type="ARBA" id="ARBA00022692"/>
    </source>
</evidence>
<evidence type="ECO:0000256" key="9">
    <source>
        <dbReference type="ARBA" id="ARBA00023136"/>
    </source>
</evidence>
<keyword evidence="6 11" id="KW-0732">Signal</keyword>